<gene>
    <name evidence="2" type="ORF">V0U79_12320</name>
</gene>
<sequence>MTRMSSFSALPGAVVRAVSFLRQNVMAAMIVAILPGLAAVFLTYETGLVTSEAMAPDWTRYLIALVFWYFAMVMSQAAMFRLSLRGKPEGFFGLAVGGDELRLAASWALVFFLILVAAGIGLVIYAALMAAVSMVSMDTAGLTPENPVETGNIPDLAAYYGPVEWSIAIILGAFALVMLAGYAGRLLLAPAASMARRKVQALSVMAMTRKRGFAVALGCVLVFVPAGLLVHGFGVLSERLADVPVHQPARLFSDNGLVAGLPLYAVLAFLHGWLAAFLTLPVFAGLTTALYRAWGGDD</sequence>
<feature type="transmembrane region" description="Helical" evidence="1">
    <location>
        <begin position="21"/>
        <end position="41"/>
    </location>
</feature>
<keyword evidence="1" id="KW-1133">Transmembrane helix</keyword>
<evidence type="ECO:0000313" key="2">
    <source>
        <dbReference type="EMBL" id="MEE2527154.1"/>
    </source>
</evidence>
<dbReference type="EMBL" id="JAZDRP010000009">
    <property type="protein sequence ID" value="MEE2527154.1"/>
    <property type="molecule type" value="Genomic_DNA"/>
</dbReference>
<accession>A0ABU7LUD2</accession>
<organism evidence="2 3">
    <name type="scientific">Hyphobacterium lacteum</name>
    <dbReference type="NCBI Taxonomy" id="3116575"/>
    <lineage>
        <taxon>Bacteria</taxon>
        <taxon>Pseudomonadati</taxon>
        <taxon>Pseudomonadota</taxon>
        <taxon>Alphaproteobacteria</taxon>
        <taxon>Maricaulales</taxon>
        <taxon>Maricaulaceae</taxon>
        <taxon>Hyphobacterium</taxon>
    </lineage>
</organism>
<evidence type="ECO:0000313" key="3">
    <source>
        <dbReference type="Proteomes" id="UP001354971"/>
    </source>
</evidence>
<name>A0ABU7LUD2_9PROT</name>
<proteinExistence type="predicted"/>
<feature type="transmembrane region" description="Helical" evidence="1">
    <location>
        <begin position="256"/>
        <end position="283"/>
    </location>
</feature>
<reference evidence="2 3" key="1">
    <citation type="submission" date="2024-01" db="EMBL/GenBank/DDBJ databases">
        <title>Hyphobacterium bacterium isolated from marine sediment.</title>
        <authorList>
            <person name="Zhao S."/>
        </authorList>
    </citation>
    <scope>NUCLEOTIDE SEQUENCE [LARGE SCALE GENOMIC DNA]</scope>
    <source>
        <strain evidence="3">HN65</strain>
    </source>
</reference>
<evidence type="ECO:0000256" key="1">
    <source>
        <dbReference type="SAM" id="Phobius"/>
    </source>
</evidence>
<dbReference type="Proteomes" id="UP001354971">
    <property type="component" value="Unassembled WGS sequence"/>
</dbReference>
<keyword evidence="1" id="KW-0472">Membrane</keyword>
<keyword evidence="3" id="KW-1185">Reference proteome</keyword>
<feature type="transmembrane region" description="Helical" evidence="1">
    <location>
        <begin position="213"/>
        <end position="236"/>
    </location>
</feature>
<feature type="transmembrane region" description="Helical" evidence="1">
    <location>
        <begin position="61"/>
        <end position="82"/>
    </location>
</feature>
<protein>
    <submittedName>
        <fullName evidence="2">Uncharacterized protein</fullName>
    </submittedName>
</protein>
<feature type="transmembrane region" description="Helical" evidence="1">
    <location>
        <begin position="165"/>
        <end position="188"/>
    </location>
</feature>
<keyword evidence="1" id="KW-0812">Transmembrane</keyword>
<comment type="caution">
    <text evidence="2">The sequence shown here is derived from an EMBL/GenBank/DDBJ whole genome shotgun (WGS) entry which is preliminary data.</text>
</comment>
<feature type="transmembrane region" description="Helical" evidence="1">
    <location>
        <begin position="103"/>
        <end position="128"/>
    </location>
</feature>